<dbReference type="InterPro" id="IPR003346">
    <property type="entry name" value="Transposase_20"/>
</dbReference>
<comment type="caution">
    <text evidence="3">The sequence shown here is derived from an EMBL/GenBank/DDBJ whole genome shotgun (WGS) entry which is preliminary data.</text>
</comment>
<organism evidence="3 4">
    <name type="scientific">Natronogracilivirga saccharolytica</name>
    <dbReference type="NCBI Taxonomy" id="2812953"/>
    <lineage>
        <taxon>Bacteria</taxon>
        <taxon>Pseudomonadati</taxon>
        <taxon>Balneolota</taxon>
        <taxon>Balneolia</taxon>
        <taxon>Balneolales</taxon>
        <taxon>Cyclonatronaceae</taxon>
        <taxon>Natronogracilivirga</taxon>
    </lineage>
</organism>
<keyword evidence="4" id="KW-1185">Reference proteome</keyword>
<dbReference type="GO" id="GO:0006313">
    <property type="term" value="P:DNA transposition"/>
    <property type="evidence" value="ECO:0007669"/>
    <property type="project" value="InterPro"/>
</dbReference>
<dbReference type="Pfam" id="PF01548">
    <property type="entry name" value="DEDD_Tnp_IS110"/>
    <property type="match status" value="1"/>
</dbReference>
<accession>A0A8J7RN21</accession>
<dbReference type="InterPro" id="IPR002525">
    <property type="entry name" value="Transp_IS110-like_N"/>
</dbReference>
<evidence type="ECO:0000313" key="4">
    <source>
        <dbReference type="Proteomes" id="UP000673975"/>
    </source>
</evidence>
<dbReference type="AlphaFoldDB" id="A0A8J7RN21"/>
<dbReference type="EMBL" id="JAFIDN010000007">
    <property type="protein sequence ID" value="MBP3193053.1"/>
    <property type="molecule type" value="Genomic_DNA"/>
</dbReference>
<dbReference type="PANTHER" id="PTHR33055:SF15">
    <property type="entry name" value="TRANSPOSASE-RELATED"/>
    <property type="match status" value="1"/>
</dbReference>
<feature type="domain" description="Transposase IS116/IS110/IS902 C-terminal" evidence="2">
    <location>
        <begin position="163"/>
        <end position="248"/>
    </location>
</feature>
<feature type="domain" description="Transposase IS110-like N-terminal" evidence="1">
    <location>
        <begin position="6"/>
        <end position="98"/>
    </location>
</feature>
<dbReference type="Proteomes" id="UP000673975">
    <property type="component" value="Unassembled WGS sequence"/>
</dbReference>
<dbReference type="Pfam" id="PF02371">
    <property type="entry name" value="Transposase_20"/>
    <property type="match status" value="1"/>
</dbReference>
<protein>
    <submittedName>
        <fullName evidence="3">IS110 family transposase</fullName>
    </submittedName>
</protein>
<evidence type="ECO:0000313" key="3">
    <source>
        <dbReference type="EMBL" id="MBP3193053.1"/>
    </source>
</evidence>
<evidence type="ECO:0000259" key="1">
    <source>
        <dbReference type="Pfam" id="PF01548"/>
    </source>
</evidence>
<dbReference type="NCBIfam" id="NF033542">
    <property type="entry name" value="transpos_IS110"/>
    <property type="match status" value="1"/>
</dbReference>
<reference evidence="3" key="1">
    <citation type="submission" date="2021-02" db="EMBL/GenBank/DDBJ databases">
        <title>Natronogracilivirga saccharolytica gen. nov. sp. nov. a new anaerobic, haloalkiliphilic carbohydrate-fermenting bacterium from soda lake and proposing of Cyclonatronumiaceae fam. nov. in the phylum Balneolaeota.</title>
        <authorList>
            <person name="Zhilina T.N."/>
            <person name="Sorokin D.Y."/>
            <person name="Zavarzina D.G."/>
            <person name="Toshchakov S.V."/>
            <person name="Kublanov I.V."/>
        </authorList>
    </citation>
    <scope>NUCLEOTIDE SEQUENCE</scope>
    <source>
        <strain evidence="3">Z-1702</strain>
    </source>
</reference>
<dbReference type="GO" id="GO:0003677">
    <property type="term" value="F:DNA binding"/>
    <property type="evidence" value="ECO:0007669"/>
    <property type="project" value="InterPro"/>
</dbReference>
<sequence>MECIYCWYWLADLCQQEGIDFVLGHALYMRAIHGVKTKNDRVDSLKIARLIRGGNFPLAYVYPAQMRPTRDLMRRRNHFVRKRAELLAHIQNTMTQYNLESLGSLSRSDRRRDKDIPGHFPDLVVRRIVQTDLQLIDSYDPIIKELDKKILSLATDHDQTSFHLLKSIKGVGDVLALTILYEVGQINRFSTRGEFCSYARLVKAQKQSAGKNYGTSGARIGNAHLRWAFSEASLLYIRGNQKARKYYHRLVSRHGKSKALTIIAKRLGTAVYYMLKRREPFHEQKFLNMNMKQAI</sequence>
<gene>
    <name evidence="3" type="ORF">NATSA_10295</name>
</gene>
<proteinExistence type="predicted"/>
<dbReference type="PANTHER" id="PTHR33055">
    <property type="entry name" value="TRANSPOSASE FOR INSERTION SEQUENCE ELEMENT IS1111A"/>
    <property type="match status" value="1"/>
</dbReference>
<evidence type="ECO:0000259" key="2">
    <source>
        <dbReference type="Pfam" id="PF02371"/>
    </source>
</evidence>
<dbReference type="GO" id="GO:0004803">
    <property type="term" value="F:transposase activity"/>
    <property type="evidence" value="ECO:0007669"/>
    <property type="project" value="InterPro"/>
</dbReference>
<dbReference type="RefSeq" id="WP_210512318.1">
    <property type="nucleotide sequence ID" value="NZ_JAFIDN010000007.1"/>
</dbReference>
<dbReference type="InterPro" id="IPR047650">
    <property type="entry name" value="Transpos_IS110"/>
</dbReference>
<name>A0A8J7RN21_9BACT</name>